<keyword evidence="5 6" id="KW-0472">Membrane</keyword>
<dbReference type="InterPro" id="IPR020846">
    <property type="entry name" value="MFS_dom"/>
</dbReference>
<evidence type="ECO:0000256" key="2">
    <source>
        <dbReference type="ARBA" id="ARBA00022448"/>
    </source>
</evidence>
<feature type="transmembrane region" description="Helical" evidence="6">
    <location>
        <begin position="52"/>
        <end position="70"/>
    </location>
</feature>
<dbReference type="InterPro" id="IPR036259">
    <property type="entry name" value="MFS_trans_sf"/>
</dbReference>
<keyword evidence="3 6" id="KW-0812">Transmembrane</keyword>
<sequence>MGSIIKKHMHYAWLVLVGVILIRGFAGGGLNMTSSLFLAPAAAEIGTGIGSLSVYLSITSVVMVIWLPAAGKLINKYDVRKMAAAGAALQALSFAGFGLMKTVYGWYVLAIPYAMGAALIVNLLGPILINRWFAKKAGTMLGLQMAFVGLFGAVLQPFTSGLIQVSGWRDAYFMVGGGSFLILFFVSLLLLRNRPEDQGTQPYGETKNQESLPQKKAEELAITENTALRSASFYLLLFFMIAITGAGVFTQHIPIYGSVLGYSVKATGTALAFASVGSAIGSIAIGMISDRIGSLKTCYGLIGIGIAAVGAFFISSAGFFVFGTATFLHGLVSSGIMVLAPILTIQFYGQKDYEKIYAKVSMGAPLASIILIPAYGFIYDLTKSYVFVLFGILALLIAAAFCIGLGWRKRCTIEGCPGWRK</sequence>
<reference evidence="8" key="1">
    <citation type="submission" date="2022-09" db="EMBL/GenBank/DDBJ databases">
        <title>Culturomic study of gut microbiota in children with autism spectrum disorder.</title>
        <authorList>
            <person name="Efimov B.A."/>
            <person name="Chaplin A.V."/>
            <person name="Sokolova S.R."/>
            <person name="Pikina A.P."/>
            <person name="Korzhanova M."/>
            <person name="Belova V."/>
            <person name="Korostin D."/>
        </authorList>
    </citation>
    <scope>NUCLEOTIDE SEQUENCE</scope>
    <source>
        <strain evidence="8">ASD5510</strain>
    </source>
</reference>
<dbReference type="GO" id="GO:0022857">
    <property type="term" value="F:transmembrane transporter activity"/>
    <property type="evidence" value="ECO:0007669"/>
    <property type="project" value="InterPro"/>
</dbReference>
<dbReference type="EMBL" id="JAOSHN010000003">
    <property type="protein sequence ID" value="MCU7378469.1"/>
    <property type="molecule type" value="Genomic_DNA"/>
</dbReference>
<dbReference type="PANTHER" id="PTHR11360:SF290">
    <property type="entry name" value="MONOCARBOXYLATE MFS PERMEASE"/>
    <property type="match status" value="1"/>
</dbReference>
<comment type="subcellular location">
    <subcellularLocation>
        <location evidence="1">Cell membrane</location>
        <topology evidence="1">Multi-pass membrane protein</topology>
    </subcellularLocation>
</comment>
<evidence type="ECO:0000313" key="9">
    <source>
        <dbReference type="Proteomes" id="UP001065549"/>
    </source>
</evidence>
<keyword evidence="9" id="KW-1185">Reference proteome</keyword>
<evidence type="ECO:0000259" key="7">
    <source>
        <dbReference type="PROSITE" id="PS50850"/>
    </source>
</evidence>
<feature type="transmembrane region" description="Helical" evidence="6">
    <location>
        <begin position="141"/>
        <end position="159"/>
    </location>
</feature>
<dbReference type="AlphaFoldDB" id="A0A9J6QRF3"/>
<gene>
    <name evidence="8" type="ORF">OBO34_08870</name>
</gene>
<evidence type="ECO:0000256" key="6">
    <source>
        <dbReference type="SAM" id="Phobius"/>
    </source>
</evidence>
<feature type="transmembrane region" description="Helical" evidence="6">
    <location>
        <begin position="106"/>
        <end position="129"/>
    </location>
</feature>
<feature type="domain" description="Major facilitator superfamily (MFS) profile" evidence="7">
    <location>
        <begin position="12"/>
        <end position="409"/>
    </location>
</feature>
<evidence type="ECO:0000313" key="8">
    <source>
        <dbReference type="EMBL" id="MCU7378469.1"/>
    </source>
</evidence>
<name>A0A9J6QRF3_9FIRM</name>
<dbReference type="InterPro" id="IPR050327">
    <property type="entry name" value="Proton-linked_MCT"/>
</dbReference>
<evidence type="ECO:0000256" key="1">
    <source>
        <dbReference type="ARBA" id="ARBA00004651"/>
    </source>
</evidence>
<feature type="transmembrane region" description="Helical" evidence="6">
    <location>
        <begin position="12"/>
        <end position="32"/>
    </location>
</feature>
<feature type="transmembrane region" description="Helical" evidence="6">
    <location>
        <begin position="327"/>
        <end position="348"/>
    </location>
</feature>
<feature type="transmembrane region" description="Helical" evidence="6">
    <location>
        <begin position="385"/>
        <end position="407"/>
    </location>
</feature>
<feature type="transmembrane region" description="Helical" evidence="6">
    <location>
        <begin position="360"/>
        <end position="379"/>
    </location>
</feature>
<dbReference type="GO" id="GO:0005886">
    <property type="term" value="C:plasma membrane"/>
    <property type="evidence" value="ECO:0007669"/>
    <property type="project" value="UniProtKB-SubCell"/>
</dbReference>
<dbReference type="SUPFAM" id="SSF103473">
    <property type="entry name" value="MFS general substrate transporter"/>
    <property type="match status" value="1"/>
</dbReference>
<proteinExistence type="predicted"/>
<dbReference type="PANTHER" id="PTHR11360">
    <property type="entry name" value="MONOCARBOXYLATE TRANSPORTER"/>
    <property type="match status" value="1"/>
</dbReference>
<dbReference type="Proteomes" id="UP001065549">
    <property type="component" value="Unassembled WGS sequence"/>
</dbReference>
<comment type="caution">
    <text evidence="8">The sequence shown here is derived from an EMBL/GenBank/DDBJ whole genome shotgun (WGS) entry which is preliminary data.</text>
</comment>
<dbReference type="Pfam" id="PF07690">
    <property type="entry name" value="MFS_1"/>
    <property type="match status" value="1"/>
</dbReference>
<dbReference type="PROSITE" id="PS50850">
    <property type="entry name" value="MFS"/>
    <property type="match status" value="1"/>
</dbReference>
<protein>
    <submittedName>
        <fullName evidence="8">MFS transporter</fullName>
    </submittedName>
</protein>
<feature type="transmembrane region" description="Helical" evidence="6">
    <location>
        <begin position="231"/>
        <end position="250"/>
    </location>
</feature>
<keyword evidence="2" id="KW-0813">Transport</keyword>
<keyword evidence="4 6" id="KW-1133">Transmembrane helix</keyword>
<feature type="transmembrane region" description="Helical" evidence="6">
    <location>
        <begin position="300"/>
        <end position="321"/>
    </location>
</feature>
<dbReference type="Gene3D" id="1.20.1250.20">
    <property type="entry name" value="MFS general substrate transporter like domains"/>
    <property type="match status" value="2"/>
</dbReference>
<dbReference type="RefSeq" id="WP_253019894.1">
    <property type="nucleotide sequence ID" value="NZ_JAOSHN010000003.1"/>
</dbReference>
<evidence type="ECO:0000256" key="3">
    <source>
        <dbReference type="ARBA" id="ARBA00022692"/>
    </source>
</evidence>
<feature type="transmembrane region" description="Helical" evidence="6">
    <location>
        <begin position="171"/>
        <end position="191"/>
    </location>
</feature>
<accession>A0A9J6QRF3</accession>
<feature type="transmembrane region" description="Helical" evidence="6">
    <location>
        <begin position="82"/>
        <end position="100"/>
    </location>
</feature>
<evidence type="ECO:0000256" key="5">
    <source>
        <dbReference type="ARBA" id="ARBA00023136"/>
    </source>
</evidence>
<evidence type="ECO:0000256" key="4">
    <source>
        <dbReference type="ARBA" id="ARBA00022989"/>
    </source>
</evidence>
<dbReference type="InterPro" id="IPR011701">
    <property type="entry name" value="MFS"/>
</dbReference>
<organism evidence="8 9">
    <name type="scientific">Hominibacterium faecale</name>
    <dbReference type="NCBI Taxonomy" id="2839743"/>
    <lineage>
        <taxon>Bacteria</taxon>
        <taxon>Bacillati</taxon>
        <taxon>Bacillota</taxon>
        <taxon>Clostridia</taxon>
        <taxon>Peptostreptococcales</taxon>
        <taxon>Anaerovoracaceae</taxon>
        <taxon>Hominibacterium</taxon>
    </lineage>
</organism>
<feature type="transmembrane region" description="Helical" evidence="6">
    <location>
        <begin position="270"/>
        <end position="288"/>
    </location>
</feature>